<keyword evidence="5" id="KW-1278">Translocase</keyword>
<proteinExistence type="predicted"/>
<dbReference type="PROSITE" id="PS50893">
    <property type="entry name" value="ABC_TRANSPORTER_2"/>
    <property type="match status" value="1"/>
</dbReference>
<evidence type="ECO:0000313" key="8">
    <source>
        <dbReference type="EMBL" id="PRX41344.1"/>
    </source>
</evidence>
<dbReference type="AlphaFoldDB" id="A0A2T0LGH9"/>
<dbReference type="InterPro" id="IPR017871">
    <property type="entry name" value="ABC_transporter-like_CS"/>
</dbReference>
<dbReference type="Gene3D" id="2.40.50.140">
    <property type="entry name" value="Nucleic acid-binding proteins"/>
    <property type="match status" value="1"/>
</dbReference>
<accession>A0A2T0LGH9</accession>
<evidence type="ECO:0000259" key="7">
    <source>
        <dbReference type="PROSITE" id="PS50893"/>
    </source>
</evidence>
<evidence type="ECO:0000256" key="6">
    <source>
        <dbReference type="ARBA" id="ARBA00023136"/>
    </source>
</evidence>
<dbReference type="PANTHER" id="PTHR43875">
    <property type="entry name" value="MALTODEXTRIN IMPORT ATP-BINDING PROTEIN MSMX"/>
    <property type="match status" value="1"/>
</dbReference>
<evidence type="ECO:0000256" key="4">
    <source>
        <dbReference type="ARBA" id="ARBA00022840"/>
    </source>
</evidence>
<dbReference type="PROSITE" id="PS00211">
    <property type="entry name" value="ABC_TRANSPORTER_1"/>
    <property type="match status" value="1"/>
</dbReference>
<dbReference type="PANTHER" id="PTHR43875:SF15">
    <property type="entry name" value="TREHALOSE IMPORT ATP-BINDING PROTEIN SUGC"/>
    <property type="match status" value="1"/>
</dbReference>
<reference evidence="8 9" key="1">
    <citation type="submission" date="2018-03" db="EMBL/GenBank/DDBJ databases">
        <title>Genomic Encyclopedia of Archaeal and Bacterial Type Strains, Phase II (KMG-II): from individual species to whole genera.</title>
        <authorList>
            <person name="Goeker M."/>
        </authorList>
    </citation>
    <scope>NUCLEOTIDE SEQUENCE [LARGE SCALE GENOMIC DNA]</scope>
    <source>
        <strain evidence="8 9">DSM 44946</strain>
    </source>
</reference>
<keyword evidence="9" id="KW-1185">Reference proteome</keyword>
<feature type="domain" description="ABC transporter" evidence="7">
    <location>
        <begin position="4"/>
        <end position="238"/>
    </location>
</feature>
<dbReference type="GO" id="GO:0005524">
    <property type="term" value="F:ATP binding"/>
    <property type="evidence" value="ECO:0007669"/>
    <property type="project" value="UniProtKB-KW"/>
</dbReference>
<dbReference type="InterPro" id="IPR008995">
    <property type="entry name" value="Mo/tungstate-bd_C_term_dom"/>
</dbReference>
<gene>
    <name evidence="8" type="ORF">CLV97_107110</name>
</gene>
<evidence type="ECO:0000256" key="5">
    <source>
        <dbReference type="ARBA" id="ARBA00022967"/>
    </source>
</evidence>
<dbReference type="InterPro" id="IPR013611">
    <property type="entry name" value="Transp-assoc_OB_typ2"/>
</dbReference>
<dbReference type="InterPro" id="IPR003439">
    <property type="entry name" value="ABC_transporter-like_ATP-bd"/>
</dbReference>
<dbReference type="GO" id="GO:0140359">
    <property type="term" value="F:ABC-type transporter activity"/>
    <property type="evidence" value="ECO:0007669"/>
    <property type="project" value="UniProtKB-ARBA"/>
</dbReference>
<comment type="caution">
    <text evidence="8">The sequence shown here is derived from an EMBL/GenBank/DDBJ whole genome shotgun (WGS) entry which is preliminary data.</text>
</comment>
<name>A0A2T0LGH9_9BACL</name>
<dbReference type="SMART" id="SM00382">
    <property type="entry name" value="AAA"/>
    <property type="match status" value="1"/>
</dbReference>
<dbReference type="GO" id="GO:0016887">
    <property type="term" value="F:ATP hydrolysis activity"/>
    <property type="evidence" value="ECO:0007669"/>
    <property type="project" value="InterPro"/>
</dbReference>
<evidence type="ECO:0000256" key="1">
    <source>
        <dbReference type="ARBA" id="ARBA00022448"/>
    </source>
</evidence>
<protein>
    <submittedName>
        <fullName evidence="8">Carbohydrate ABC transporter ATP-binding protein (CUT1 family)</fullName>
    </submittedName>
</protein>
<dbReference type="SUPFAM" id="SSF52540">
    <property type="entry name" value="P-loop containing nucleoside triphosphate hydrolases"/>
    <property type="match status" value="1"/>
</dbReference>
<evidence type="ECO:0000256" key="3">
    <source>
        <dbReference type="ARBA" id="ARBA00022741"/>
    </source>
</evidence>
<sequence length="374" mass="41949">MAELTLKGVSKIYRKRNREVQAVKAFNLSCRDGEFVALLGPSGCGKSTTLRMIAGLEEITSGEIRIGGKKVNDLPPKKRGIGLAFENYALYPPLSVYDNIAFNLRAQGKSEEEIRREVDRIAALLHIGDLLEKKPAALSGGEKQRVNIARAIIRRPAVLLLDEPLSHLDGRMRQRMRTELKRLHNEIRCTTVIVTHDQSEAMALADRIAVMNEGELQQFGTPFEIYRHPVNEFVAGFIGDPPMNLFAVQVVKEEETPVFKIEGCGKSFAVPDRLRSVVKEGMRYRFGVRPTDVRVVAPEDGGALATRVTVFENLGEEHRIHIRLDKNQMISVVTDTDVRFQPGDSIFLRFDEEKIHLFDPATGRRIQGQEAIPA</sequence>
<dbReference type="Gene3D" id="3.40.50.300">
    <property type="entry name" value="P-loop containing nucleotide triphosphate hydrolases"/>
    <property type="match status" value="1"/>
</dbReference>
<dbReference type="EMBL" id="PVNE01000007">
    <property type="protein sequence ID" value="PRX41344.1"/>
    <property type="molecule type" value="Genomic_DNA"/>
</dbReference>
<dbReference type="Proteomes" id="UP000237797">
    <property type="component" value="Unassembled WGS sequence"/>
</dbReference>
<dbReference type="InterPro" id="IPR047641">
    <property type="entry name" value="ABC_transpr_MalK/UgpC-like"/>
</dbReference>
<dbReference type="Pfam" id="PF08402">
    <property type="entry name" value="TOBE_2"/>
    <property type="match status" value="1"/>
</dbReference>
<evidence type="ECO:0000256" key="2">
    <source>
        <dbReference type="ARBA" id="ARBA00022475"/>
    </source>
</evidence>
<dbReference type="FunFam" id="3.40.50.300:FF:000042">
    <property type="entry name" value="Maltose/maltodextrin ABC transporter, ATP-binding protein"/>
    <property type="match status" value="1"/>
</dbReference>
<dbReference type="OrthoDB" id="9790614at2"/>
<evidence type="ECO:0000313" key="9">
    <source>
        <dbReference type="Proteomes" id="UP000237797"/>
    </source>
</evidence>
<dbReference type="InterPro" id="IPR003593">
    <property type="entry name" value="AAA+_ATPase"/>
</dbReference>
<keyword evidence="4 8" id="KW-0067">ATP-binding</keyword>
<dbReference type="RefSeq" id="WP_106344691.1">
    <property type="nucleotide sequence ID" value="NZ_PVNE01000007.1"/>
</dbReference>
<keyword evidence="1" id="KW-0813">Transport</keyword>
<dbReference type="GO" id="GO:0055052">
    <property type="term" value="C:ATP-binding cassette (ABC) transporter complex, substrate-binding subunit-containing"/>
    <property type="evidence" value="ECO:0007669"/>
    <property type="project" value="TreeGrafter"/>
</dbReference>
<dbReference type="Gene3D" id="2.40.50.100">
    <property type="match status" value="1"/>
</dbReference>
<keyword evidence="3" id="KW-0547">Nucleotide-binding</keyword>
<organism evidence="8 9">
    <name type="scientific">Planifilum fimeticola</name>
    <dbReference type="NCBI Taxonomy" id="201975"/>
    <lineage>
        <taxon>Bacteria</taxon>
        <taxon>Bacillati</taxon>
        <taxon>Bacillota</taxon>
        <taxon>Bacilli</taxon>
        <taxon>Bacillales</taxon>
        <taxon>Thermoactinomycetaceae</taxon>
        <taxon>Planifilum</taxon>
    </lineage>
</organism>
<dbReference type="SUPFAM" id="SSF50331">
    <property type="entry name" value="MOP-like"/>
    <property type="match status" value="1"/>
</dbReference>
<keyword evidence="2" id="KW-1003">Cell membrane</keyword>
<dbReference type="InterPro" id="IPR012340">
    <property type="entry name" value="NA-bd_OB-fold"/>
</dbReference>
<dbReference type="InterPro" id="IPR027417">
    <property type="entry name" value="P-loop_NTPase"/>
</dbReference>
<keyword evidence="6" id="KW-0472">Membrane</keyword>
<dbReference type="Pfam" id="PF00005">
    <property type="entry name" value="ABC_tran"/>
    <property type="match status" value="1"/>
</dbReference>